<dbReference type="AlphaFoldDB" id="Q7NJN9"/>
<reference evidence="8 9" key="1">
    <citation type="journal article" date="2003" name="DNA Res.">
        <title>Complete genome structure of Gloeobacter violaceus PCC 7421, a cyanobacterium that lacks thylakoids.</title>
        <authorList>
            <person name="Nakamura Y."/>
            <person name="Kaneko T."/>
            <person name="Sato S."/>
            <person name="Mimuro M."/>
            <person name="Miyashita H."/>
            <person name="Tsuchiya T."/>
            <person name="Sasamoto S."/>
            <person name="Watanabe A."/>
            <person name="Kawashima K."/>
            <person name="Kishida Y."/>
            <person name="Kiyokawa C."/>
            <person name="Kohara M."/>
            <person name="Matsumoto M."/>
            <person name="Matsuno A."/>
            <person name="Nakazaki N."/>
            <person name="Shimpo S."/>
            <person name="Takeuchi C."/>
            <person name="Yamada M."/>
            <person name="Tabata S."/>
        </authorList>
    </citation>
    <scope>NUCLEOTIDE SEQUENCE [LARGE SCALE GENOMIC DNA]</scope>
    <source>
        <strain evidence="9">ATCC 29082 / PCC 7421</strain>
    </source>
</reference>
<comment type="similarity">
    <text evidence="2">Belongs to the polysaccharide synthase family.</text>
</comment>
<dbReference type="PANTHER" id="PTHR30250">
    <property type="entry name" value="PST FAMILY PREDICTED COLANIC ACID TRANSPORTER"/>
    <property type="match status" value="1"/>
</dbReference>
<dbReference type="eggNOG" id="COG2244">
    <property type="taxonomic scope" value="Bacteria"/>
</dbReference>
<evidence type="ECO:0000256" key="7">
    <source>
        <dbReference type="SAM" id="Phobius"/>
    </source>
</evidence>
<evidence type="ECO:0000256" key="5">
    <source>
        <dbReference type="ARBA" id="ARBA00022989"/>
    </source>
</evidence>
<keyword evidence="3" id="KW-1003">Cell membrane</keyword>
<dbReference type="Pfam" id="PF13440">
    <property type="entry name" value="Polysacc_synt_3"/>
    <property type="match status" value="1"/>
</dbReference>
<protein>
    <submittedName>
        <fullName evidence="8">Gll1793 protein</fullName>
    </submittedName>
</protein>
<feature type="transmembrane region" description="Helical" evidence="7">
    <location>
        <begin position="431"/>
        <end position="450"/>
    </location>
</feature>
<dbReference type="Proteomes" id="UP000000557">
    <property type="component" value="Chromosome"/>
</dbReference>
<dbReference type="InterPro" id="IPR050833">
    <property type="entry name" value="Poly_Biosynth_Transport"/>
</dbReference>
<evidence type="ECO:0000313" key="9">
    <source>
        <dbReference type="Proteomes" id="UP000000557"/>
    </source>
</evidence>
<feature type="transmembrane region" description="Helical" evidence="7">
    <location>
        <begin position="456"/>
        <end position="475"/>
    </location>
</feature>
<evidence type="ECO:0000256" key="3">
    <source>
        <dbReference type="ARBA" id="ARBA00022475"/>
    </source>
</evidence>
<dbReference type="EMBL" id="BA000045">
    <property type="protein sequence ID" value="BAC89734.1"/>
    <property type="molecule type" value="Genomic_DNA"/>
</dbReference>
<dbReference type="PhylomeDB" id="Q7NJN9"/>
<name>Q7NJN9_GLOVI</name>
<evidence type="ECO:0000256" key="6">
    <source>
        <dbReference type="ARBA" id="ARBA00023136"/>
    </source>
</evidence>
<dbReference type="PANTHER" id="PTHR30250:SF10">
    <property type="entry name" value="LIPOPOLYSACCHARIDE BIOSYNTHESIS PROTEIN WZXC"/>
    <property type="match status" value="1"/>
</dbReference>
<evidence type="ECO:0000256" key="4">
    <source>
        <dbReference type="ARBA" id="ARBA00022692"/>
    </source>
</evidence>
<sequence>MIVSHPFHRLRAFLQRLPLRGRLAQGSALLLGAFVLVKASQFVIQILLSRLLSPSDFGLWAMVLVLTGLSLLFRDGTIAAVLVQRGLDDKRMVDAVYSLGVNVSVGLFVLQVLASYPLSLFFGEPILWPLTALHGTIFLINAGTGAHDSVLLRQMRFREIALCDCAAGGARLVGAVACALAGGGVWAFAAGEIAYAAADAVARRRASGYHFRYSFWPDPQAIQAVRRYIADMMSINLAVQTNTNGDNLVIGRLLGAEPLGFYNVAYQLAMVPVFALTKVNRVHFTALSHMDRAEQQSYVGRALEQYALLGAPVYALSFVLAPWLVPFIYGQEWAEAAVLFQLVLIFAYARGLMSIIGTALNAFDKPGINARINWVLVPLTLPSYVLGAWLGGVVGVAIAVALVMGAGATGWFWVAVCRTSGWNLGVPAKPVLLPTLAAVGAAGCAALLALPPVAAAALVVALYMLFASLAIVRIFGLEAQKPPFKPDELAKIVSSTTRK</sequence>
<keyword evidence="4 7" id="KW-0812">Transmembrane</keyword>
<gene>
    <name evidence="8" type="ordered locus">gll1793</name>
</gene>
<reference evidence="8 9" key="2">
    <citation type="journal article" date="2003" name="DNA Res.">
        <title>Complete genome structure of Gloeobacter violaceus PCC 7421, a cyanobacterium that lacks thylakoids (supplement).</title>
        <authorList>
            <person name="Nakamura Y."/>
            <person name="Kaneko T."/>
            <person name="Sato S."/>
            <person name="Mimuro M."/>
            <person name="Miyashita H."/>
            <person name="Tsuchiya T."/>
            <person name="Sasamoto S."/>
            <person name="Watanabe A."/>
            <person name="Kawashima K."/>
            <person name="Kishida Y."/>
            <person name="Kiyokawa C."/>
            <person name="Kohara M."/>
            <person name="Matsumoto M."/>
            <person name="Matsuno A."/>
            <person name="Nakazaki N."/>
            <person name="Shimpo S."/>
            <person name="Takeuchi C."/>
            <person name="Yamada M."/>
            <person name="Tabata S."/>
        </authorList>
    </citation>
    <scope>NUCLEOTIDE SEQUENCE [LARGE SCALE GENOMIC DNA]</scope>
    <source>
        <strain evidence="9">ATCC 29082 / PCC 7421</strain>
    </source>
</reference>
<dbReference type="GO" id="GO:0005886">
    <property type="term" value="C:plasma membrane"/>
    <property type="evidence" value="ECO:0000318"/>
    <property type="project" value="GO_Central"/>
</dbReference>
<evidence type="ECO:0000256" key="1">
    <source>
        <dbReference type="ARBA" id="ARBA00004651"/>
    </source>
</evidence>
<feature type="transmembrane region" description="Helical" evidence="7">
    <location>
        <begin position="28"/>
        <end position="48"/>
    </location>
</feature>
<proteinExistence type="inferred from homology"/>
<keyword evidence="5 7" id="KW-1133">Transmembrane helix</keyword>
<comment type="subcellular location">
    <subcellularLocation>
        <location evidence="1">Cell membrane</location>
        <topology evidence="1">Multi-pass membrane protein</topology>
    </subcellularLocation>
</comment>
<accession>Q7NJN9</accession>
<dbReference type="EnsemblBacteria" id="BAC89734">
    <property type="protein sequence ID" value="BAC89734"/>
    <property type="gene ID" value="BAC89734"/>
</dbReference>
<feature type="transmembrane region" description="Helical" evidence="7">
    <location>
        <begin position="60"/>
        <end position="83"/>
    </location>
</feature>
<dbReference type="OrthoDB" id="9770347at2"/>
<feature type="transmembrane region" description="Helical" evidence="7">
    <location>
        <begin position="396"/>
        <end position="419"/>
    </location>
</feature>
<evidence type="ECO:0000256" key="2">
    <source>
        <dbReference type="ARBA" id="ARBA00007430"/>
    </source>
</evidence>
<keyword evidence="6 7" id="KW-0472">Membrane</keyword>
<dbReference type="KEGG" id="gvi:gll1793"/>
<feature type="transmembrane region" description="Helical" evidence="7">
    <location>
        <begin position="306"/>
        <end position="325"/>
    </location>
</feature>
<evidence type="ECO:0000313" key="8">
    <source>
        <dbReference type="EMBL" id="BAC89734.1"/>
    </source>
</evidence>
<dbReference type="STRING" id="251221.gene:10759285"/>
<feature type="transmembrane region" description="Helical" evidence="7">
    <location>
        <begin position="95"/>
        <end position="114"/>
    </location>
</feature>
<feature type="transmembrane region" description="Helical" evidence="7">
    <location>
        <begin position="126"/>
        <end position="146"/>
    </location>
</feature>
<organism evidence="8 9">
    <name type="scientific">Gloeobacter violaceus (strain ATCC 29082 / PCC 7421)</name>
    <dbReference type="NCBI Taxonomy" id="251221"/>
    <lineage>
        <taxon>Bacteria</taxon>
        <taxon>Bacillati</taxon>
        <taxon>Cyanobacteriota</taxon>
        <taxon>Cyanophyceae</taxon>
        <taxon>Gloeobacterales</taxon>
        <taxon>Gloeobacteraceae</taxon>
        <taxon>Gloeobacter</taxon>
    </lineage>
</organism>
<keyword evidence="9" id="KW-1185">Reference proteome</keyword>
<feature type="transmembrane region" description="Helical" evidence="7">
    <location>
        <begin position="372"/>
        <end position="390"/>
    </location>
</feature>
<feature type="transmembrane region" description="Helical" evidence="7">
    <location>
        <begin position="337"/>
        <end position="360"/>
    </location>
</feature>
<dbReference type="InParanoid" id="Q7NJN9"/>
<dbReference type="HOGENOM" id="CLU_026911_3_1_3"/>